<accession>A0AAU9D868</accession>
<dbReference type="Proteomes" id="UP001321861">
    <property type="component" value="Chromosome"/>
</dbReference>
<evidence type="ECO:0000313" key="2">
    <source>
        <dbReference type="EMBL" id="BDR57655.1"/>
    </source>
</evidence>
<gene>
    <name evidence="2" type="ORF">XA3_00960</name>
</gene>
<dbReference type="SUPFAM" id="SSF47413">
    <property type="entry name" value="lambda repressor-like DNA-binding domains"/>
    <property type="match status" value="1"/>
</dbReference>
<dbReference type="InterPro" id="IPR001387">
    <property type="entry name" value="Cro/C1-type_HTH"/>
</dbReference>
<evidence type="ECO:0000259" key="1">
    <source>
        <dbReference type="PROSITE" id="PS50943"/>
    </source>
</evidence>
<dbReference type="Gene3D" id="1.10.260.40">
    <property type="entry name" value="lambda repressor-like DNA-binding domains"/>
    <property type="match status" value="1"/>
</dbReference>
<feature type="domain" description="HTH cro/C1-type" evidence="1">
    <location>
        <begin position="8"/>
        <end position="61"/>
    </location>
</feature>
<dbReference type="PROSITE" id="PS50943">
    <property type="entry name" value="HTH_CROC1"/>
    <property type="match status" value="1"/>
</dbReference>
<dbReference type="PANTHER" id="PTHR37038">
    <property type="entry name" value="TRANSCRIPTIONAL REGULATOR-RELATED"/>
    <property type="match status" value="1"/>
</dbReference>
<dbReference type="GO" id="GO:0003677">
    <property type="term" value="F:DNA binding"/>
    <property type="evidence" value="ECO:0007669"/>
    <property type="project" value="InterPro"/>
</dbReference>
<sequence>MPTIGDLLKKYRILQTKTQKEWAEDVISTSYYSKVEKDMHHISAEDLIRILKKNNVSVLDFFSELDYKSKYVYDAKQALKQQIVEAYYDNNVDELIKVRLKIDKSNESYKNDYLLFIDGLISVMNNSLDSFGKEKVDSVKELIFSISDMDKAGLILYCNFMPFYDLDDNIIISKRAIERNINSYDPKVQEILLAIIANILNLSIEKCEEDDCFYFIEASHKIPSKPALLFYKTSIYVYENLVTFHKINDPIHLKNCKSAAQSFKFMGMDNYSEKIIKFISEKSYLTKKF</sequence>
<dbReference type="InterPro" id="IPR010057">
    <property type="entry name" value="Transcription_activator_Rgg_C"/>
</dbReference>
<dbReference type="SMART" id="SM00530">
    <property type="entry name" value="HTH_XRE"/>
    <property type="match status" value="1"/>
</dbReference>
<dbReference type="Pfam" id="PF21259">
    <property type="entry name" value="Rgg_C"/>
    <property type="match status" value="1"/>
</dbReference>
<evidence type="ECO:0000313" key="3">
    <source>
        <dbReference type="Proteomes" id="UP001321861"/>
    </source>
</evidence>
<dbReference type="Pfam" id="PF01381">
    <property type="entry name" value="HTH_3"/>
    <property type="match status" value="1"/>
</dbReference>
<keyword evidence="3" id="KW-1185">Reference proteome</keyword>
<dbReference type="InterPro" id="IPR010982">
    <property type="entry name" value="Lambda_DNA-bd_dom_sf"/>
</dbReference>
<dbReference type="CDD" id="cd00093">
    <property type="entry name" value="HTH_XRE"/>
    <property type="match status" value="1"/>
</dbReference>
<proteinExistence type="predicted"/>
<dbReference type="RefSeq" id="WP_317635608.1">
    <property type="nucleotide sequence ID" value="NZ_AP026802.1"/>
</dbReference>
<dbReference type="KEGG" id="xap:XA3_00960"/>
<protein>
    <recommendedName>
        <fullName evidence="1">HTH cro/C1-type domain-containing protein</fullName>
    </recommendedName>
</protein>
<dbReference type="InterPro" id="IPR053163">
    <property type="entry name" value="HTH-type_regulator_Rgg"/>
</dbReference>
<dbReference type="NCBIfam" id="TIGR01716">
    <property type="entry name" value="RGG_Cterm"/>
    <property type="match status" value="1"/>
</dbReference>
<dbReference type="EMBL" id="AP026802">
    <property type="protein sequence ID" value="BDR57655.1"/>
    <property type="molecule type" value="Genomic_DNA"/>
</dbReference>
<organism evidence="2 3">
    <name type="scientific">Xylocopilactobacillus apicola</name>
    <dbReference type="NCBI Taxonomy" id="2932184"/>
    <lineage>
        <taxon>Bacteria</taxon>
        <taxon>Bacillati</taxon>
        <taxon>Bacillota</taxon>
        <taxon>Bacilli</taxon>
        <taxon>Lactobacillales</taxon>
        <taxon>Lactobacillaceae</taxon>
        <taxon>Xylocopilactobacillus</taxon>
    </lineage>
</organism>
<name>A0AAU9D868_9LACO</name>
<dbReference type="AlphaFoldDB" id="A0AAU9D868"/>
<reference evidence="2 3" key="1">
    <citation type="journal article" date="2023" name="Microbiol. Spectr.">
        <title>Symbiosis of Carpenter Bees with Uncharacterized Lactic Acid Bacteria Showing NAD Auxotrophy.</title>
        <authorList>
            <person name="Kawasaki S."/>
            <person name="Ozawa K."/>
            <person name="Mori T."/>
            <person name="Yamamoto A."/>
            <person name="Ito M."/>
            <person name="Ohkuma M."/>
            <person name="Sakamoto M."/>
            <person name="Matsutani M."/>
        </authorList>
    </citation>
    <scope>NUCLEOTIDE SEQUENCE [LARGE SCALE GENOMIC DNA]</scope>
    <source>
        <strain evidence="2 3">XA3</strain>
    </source>
</reference>